<comment type="similarity">
    <text evidence="4 12">In the N-terminal section; belongs to the cytidine and deoxycytidylate deaminase family.</text>
</comment>
<feature type="binding site" evidence="14">
    <location>
        <position position="162"/>
    </location>
    <ligand>
        <name>substrate</name>
    </ligand>
</feature>
<dbReference type="EC" id="1.1.1.193" evidence="12"/>
<dbReference type="InterPro" id="IPR004794">
    <property type="entry name" value="Eubact_RibD"/>
</dbReference>
<keyword evidence="12 17" id="KW-0378">Hydrolase</keyword>
<comment type="similarity">
    <text evidence="5 12">In the C-terminal section; belongs to the HTP reductase family.</text>
</comment>
<evidence type="ECO:0000256" key="3">
    <source>
        <dbReference type="ARBA" id="ARBA00004910"/>
    </source>
</evidence>
<organism evidence="17 18">
    <name type="scientific">Paracoccus lichenicola</name>
    <dbReference type="NCBI Taxonomy" id="2665644"/>
    <lineage>
        <taxon>Bacteria</taxon>
        <taxon>Pseudomonadati</taxon>
        <taxon>Pseudomonadota</taxon>
        <taxon>Alphaproteobacteria</taxon>
        <taxon>Rhodobacterales</taxon>
        <taxon>Paracoccaceae</taxon>
        <taxon>Paracoccus</taxon>
    </lineage>
</organism>
<feature type="binding site" evidence="15">
    <location>
        <position position="78"/>
    </location>
    <ligand>
        <name>Zn(2+)</name>
        <dbReference type="ChEBI" id="CHEBI:29105"/>
        <note>catalytic</note>
    </ligand>
</feature>
<dbReference type="SUPFAM" id="SSF53927">
    <property type="entry name" value="Cytidine deaminase-like"/>
    <property type="match status" value="1"/>
</dbReference>
<evidence type="ECO:0000256" key="5">
    <source>
        <dbReference type="ARBA" id="ARBA00007417"/>
    </source>
</evidence>
<dbReference type="InterPro" id="IPR016193">
    <property type="entry name" value="Cytidine_deaminase-like"/>
</dbReference>
<dbReference type="NCBIfam" id="TIGR00326">
    <property type="entry name" value="eubact_ribD"/>
    <property type="match status" value="1"/>
</dbReference>
<evidence type="ECO:0000313" key="18">
    <source>
        <dbReference type="Proteomes" id="UP000481417"/>
    </source>
</evidence>
<accession>A0A6L6HQD8</accession>
<feature type="binding site" evidence="14">
    <location>
        <position position="201"/>
    </location>
    <ligand>
        <name>substrate</name>
    </ligand>
</feature>
<gene>
    <name evidence="17" type="primary">ribD</name>
    <name evidence="17" type="ORF">GIY56_13790</name>
</gene>
<name>A0A6L6HQD8_9RHOB</name>
<comment type="catalytic activity">
    <reaction evidence="12">
        <text>2,5-diamino-6-hydroxy-4-(5-phosphoribosylamino)-pyrimidine + H2O + H(+) = 5-amino-6-(5-phospho-D-ribosylamino)uracil + NH4(+)</text>
        <dbReference type="Rhea" id="RHEA:21868"/>
        <dbReference type="ChEBI" id="CHEBI:15377"/>
        <dbReference type="ChEBI" id="CHEBI:15378"/>
        <dbReference type="ChEBI" id="CHEBI:28938"/>
        <dbReference type="ChEBI" id="CHEBI:58453"/>
        <dbReference type="ChEBI" id="CHEBI:58614"/>
        <dbReference type="EC" id="3.5.4.26"/>
    </reaction>
</comment>
<feature type="binding site" evidence="15">
    <location>
        <position position="69"/>
    </location>
    <ligand>
        <name>Zn(2+)</name>
        <dbReference type="ChEBI" id="CHEBI:29105"/>
        <note>catalytic</note>
    </ligand>
</feature>
<comment type="cofactor">
    <cofactor evidence="12 15">
        <name>Zn(2+)</name>
        <dbReference type="ChEBI" id="CHEBI:29105"/>
    </cofactor>
    <text evidence="12 15">Binds 1 zinc ion.</text>
</comment>
<dbReference type="InterPro" id="IPR016192">
    <property type="entry name" value="APOBEC/CMP_deaminase_Zn-bd"/>
</dbReference>
<dbReference type="Pfam" id="PF00383">
    <property type="entry name" value="dCMP_cyt_deam_1"/>
    <property type="match status" value="1"/>
</dbReference>
<dbReference type="Gene3D" id="3.40.140.10">
    <property type="entry name" value="Cytidine Deaminase, domain 2"/>
    <property type="match status" value="1"/>
</dbReference>
<feature type="binding site" evidence="14">
    <location>
        <position position="194"/>
    </location>
    <ligand>
        <name>NADP(+)</name>
        <dbReference type="ChEBI" id="CHEBI:58349"/>
    </ligand>
</feature>
<dbReference type="GO" id="GO:0009231">
    <property type="term" value="P:riboflavin biosynthetic process"/>
    <property type="evidence" value="ECO:0007669"/>
    <property type="project" value="UniProtKB-UniPathway"/>
</dbReference>
<feature type="binding site" evidence="14">
    <location>
        <position position="198"/>
    </location>
    <ligand>
        <name>substrate</name>
    </ligand>
</feature>
<evidence type="ECO:0000256" key="12">
    <source>
        <dbReference type="PIRNR" id="PIRNR006769"/>
    </source>
</evidence>
<keyword evidence="6 12" id="KW-0686">Riboflavin biosynthesis</keyword>
<dbReference type="GO" id="GO:0008703">
    <property type="term" value="F:5-amino-6-(5-phosphoribosylamino)uracil reductase activity"/>
    <property type="evidence" value="ECO:0007669"/>
    <property type="project" value="UniProtKB-EC"/>
</dbReference>
<feature type="binding site" evidence="14">
    <location>
        <position position="178"/>
    </location>
    <ligand>
        <name>substrate</name>
    </ligand>
</feature>
<evidence type="ECO:0000256" key="15">
    <source>
        <dbReference type="PIRSR" id="PIRSR006769-3"/>
    </source>
</evidence>
<evidence type="ECO:0000256" key="11">
    <source>
        <dbReference type="ARBA" id="ARBA00023268"/>
    </source>
</evidence>
<comment type="catalytic activity">
    <reaction evidence="12">
        <text>5-amino-6-(5-phospho-D-ribitylamino)uracil + NADP(+) = 5-amino-6-(5-phospho-D-ribosylamino)uracil + NADPH + H(+)</text>
        <dbReference type="Rhea" id="RHEA:17845"/>
        <dbReference type="ChEBI" id="CHEBI:15378"/>
        <dbReference type="ChEBI" id="CHEBI:57783"/>
        <dbReference type="ChEBI" id="CHEBI:58349"/>
        <dbReference type="ChEBI" id="CHEBI:58421"/>
        <dbReference type="ChEBI" id="CHEBI:58453"/>
        <dbReference type="EC" id="1.1.1.193"/>
    </reaction>
</comment>
<dbReference type="InterPro" id="IPR024072">
    <property type="entry name" value="DHFR-like_dom_sf"/>
</dbReference>
<feature type="binding site" evidence="14">
    <location>
        <begin position="259"/>
        <end position="265"/>
    </location>
    <ligand>
        <name>NADP(+)</name>
        <dbReference type="ChEBI" id="CHEBI:58349"/>
    </ligand>
</feature>
<sequence>MAHALRLARRGLGNVWPNPAVGCVIVQAGRIVGRGWTQPGGRPHAERMALDQAGVLARGATAYVTLEPCAHHGRTPPCAEGLVAAGIARVVSAMTDPDPRVAGRGHRILRDAGLAVTEGVREAEARELQAGFLSRIQQGRPFVTLKLATSFDGRIATAGGESQWITGPQARLHVHTMRMAHDAVMVGGNTAHADRPSLNVRGLTTPRQPVRVVLSSRPLPDLPPEGVMHGPLWRIDAPPADALAQLAEAGITRVFCEGGGLLAASLLRAGLVDQVVGYTAGITLGGDGLPAVGPMRLDRLSDAPRFALAETRRIGPDLFHRWRRIAPS</sequence>
<comment type="pathway">
    <text evidence="2 12">Cofactor biosynthesis; riboflavin biosynthesis; 5-amino-6-(D-ribitylamino)uracil from GTP: step 2/4.</text>
</comment>
<dbReference type="GO" id="GO:0008835">
    <property type="term" value="F:diaminohydroxyphosphoribosylaminopyrimidine deaminase activity"/>
    <property type="evidence" value="ECO:0007669"/>
    <property type="project" value="UniProtKB-EC"/>
</dbReference>
<dbReference type="PROSITE" id="PS51747">
    <property type="entry name" value="CYT_DCMP_DEAMINASES_2"/>
    <property type="match status" value="1"/>
</dbReference>
<feature type="binding site" evidence="14">
    <location>
        <position position="148"/>
    </location>
    <ligand>
        <name>NADP(+)</name>
        <dbReference type="ChEBI" id="CHEBI:58349"/>
    </ligand>
</feature>
<dbReference type="PANTHER" id="PTHR38011">
    <property type="entry name" value="DIHYDROFOLATE REDUCTASE FAMILY PROTEIN (AFU_ORTHOLOGUE AFUA_8G06820)"/>
    <property type="match status" value="1"/>
</dbReference>
<dbReference type="AlphaFoldDB" id="A0A6L6HQD8"/>
<evidence type="ECO:0000256" key="4">
    <source>
        <dbReference type="ARBA" id="ARBA00005259"/>
    </source>
</evidence>
<dbReference type="Pfam" id="PF01872">
    <property type="entry name" value="RibD_C"/>
    <property type="match status" value="1"/>
</dbReference>
<evidence type="ECO:0000256" key="10">
    <source>
        <dbReference type="ARBA" id="ARBA00023002"/>
    </source>
</evidence>
<dbReference type="PIRSF" id="PIRSF006769">
    <property type="entry name" value="RibD"/>
    <property type="match status" value="1"/>
</dbReference>
<comment type="function">
    <text evidence="1 12">Converts 2,5-diamino-6-(ribosylamino)-4(3h)-pyrimidinone 5'-phosphate into 5-amino-6-(ribosylamino)-2,4(1h,3h)-pyrimidinedione 5'-phosphate.</text>
</comment>
<dbReference type="SUPFAM" id="SSF53597">
    <property type="entry name" value="Dihydrofolate reductase-like"/>
    <property type="match status" value="1"/>
</dbReference>
<feature type="binding site" evidence="14">
    <location>
        <position position="257"/>
    </location>
    <ligand>
        <name>substrate</name>
    </ligand>
</feature>
<dbReference type="PANTHER" id="PTHR38011:SF7">
    <property type="entry name" value="2,5-DIAMINO-6-RIBOSYLAMINO-4(3H)-PYRIMIDINONE 5'-PHOSPHATE REDUCTASE"/>
    <property type="match status" value="1"/>
</dbReference>
<protein>
    <recommendedName>
        <fullName evidence="12">Riboflavin biosynthesis protein RibD</fullName>
    </recommendedName>
    <domain>
        <recommendedName>
            <fullName evidence="12">Diaminohydroxyphosphoribosylaminopyrimidine deaminase</fullName>
            <shortName evidence="12">DRAP deaminase</shortName>
            <ecNumber evidence="12">3.5.4.26</ecNumber>
        </recommendedName>
        <alternativeName>
            <fullName evidence="12">Riboflavin-specific deaminase</fullName>
        </alternativeName>
    </domain>
    <domain>
        <recommendedName>
            <fullName evidence="12">5-amino-6-(5-phosphoribosylamino)uracil reductase</fullName>
            <ecNumber evidence="12">1.1.1.193</ecNumber>
        </recommendedName>
        <alternativeName>
            <fullName evidence="12">HTP reductase</fullName>
        </alternativeName>
    </domain>
</protein>
<keyword evidence="18" id="KW-1185">Reference proteome</keyword>
<evidence type="ECO:0000256" key="1">
    <source>
        <dbReference type="ARBA" id="ARBA00002151"/>
    </source>
</evidence>
<dbReference type="CDD" id="cd01284">
    <property type="entry name" value="Riboflavin_deaminase-reductase"/>
    <property type="match status" value="1"/>
</dbReference>
<comment type="caution">
    <text evidence="17">The sequence shown here is derived from an EMBL/GenBank/DDBJ whole genome shotgun (WGS) entry which is preliminary data.</text>
</comment>
<evidence type="ECO:0000256" key="14">
    <source>
        <dbReference type="PIRSR" id="PIRSR006769-2"/>
    </source>
</evidence>
<evidence type="ECO:0000256" key="6">
    <source>
        <dbReference type="ARBA" id="ARBA00022619"/>
    </source>
</evidence>
<dbReference type="Proteomes" id="UP000481417">
    <property type="component" value="Unassembled WGS sequence"/>
</dbReference>
<keyword evidence="11" id="KW-0511">Multifunctional enzyme</keyword>
<feature type="binding site" evidence="15">
    <location>
        <position position="44"/>
    </location>
    <ligand>
        <name>Zn(2+)</name>
        <dbReference type="ChEBI" id="CHEBI:29105"/>
        <note>catalytic</note>
    </ligand>
</feature>
<evidence type="ECO:0000256" key="8">
    <source>
        <dbReference type="ARBA" id="ARBA00022833"/>
    </source>
</evidence>
<dbReference type="InterPro" id="IPR002734">
    <property type="entry name" value="RibDG_C"/>
</dbReference>
<evidence type="ECO:0000256" key="7">
    <source>
        <dbReference type="ARBA" id="ARBA00022723"/>
    </source>
</evidence>
<dbReference type="GO" id="GO:0008270">
    <property type="term" value="F:zinc ion binding"/>
    <property type="evidence" value="ECO:0007669"/>
    <property type="project" value="InterPro"/>
</dbReference>
<evidence type="ECO:0000256" key="13">
    <source>
        <dbReference type="PIRSR" id="PIRSR006769-1"/>
    </source>
</evidence>
<evidence type="ECO:0000313" key="17">
    <source>
        <dbReference type="EMBL" id="MTE01357.1"/>
    </source>
</evidence>
<dbReference type="InterPro" id="IPR050765">
    <property type="entry name" value="Riboflavin_Biosynth_HTPR"/>
</dbReference>
<dbReference type="EC" id="3.5.4.26" evidence="12"/>
<proteinExistence type="inferred from homology"/>
<keyword evidence="9 12" id="KW-0521">NADP</keyword>
<dbReference type="RefSeq" id="WP_154765516.1">
    <property type="nucleotide sequence ID" value="NZ_WMBT01000009.1"/>
</dbReference>
<dbReference type="UniPathway" id="UPA00275">
    <property type="reaction ID" value="UER00401"/>
</dbReference>
<feature type="binding site" evidence="14">
    <location>
        <position position="164"/>
    </location>
    <ligand>
        <name>NADP(+)</name>
        <dbReference type="ChEBI" id="CHEBI:58349"/>
    </ligand>
</feature>
<keyword evidence="7 12" id="KW-0479">Metal-binding</keyword>
<keyword evidence="8 12" id="KW-0862">Zinc</keyword>
<comment type="pathway">
    <text evidence="3 12">Cofactor biosynthesis; riboflavin biosynthesis; 5-amino-6-(D-ribitylamino)uracil from GTP: step 3/4.</text>
</comment>
<feature type="active site" description="Proton donor" evidence="13">
    <location>
        <position position="46"/>
    </location>
</feature>
<dbReference type="Gene3D" id="3.40.430.10">
    <property type="entry name" value="Dihydrofolate Reductase, subunit A"/>
    <property type="match status" value="2"/>
</dbReference>
<keyword evidence="10 12" id="KW-0560">Oxidoreductase</keyword>
<dbReference type="PROSITE" id="PS00903">
    <property type="entry name" value="CYT_DCMP_DEAMINASES_1"/>
    <property type="match status" value="1"/>
</dbReference>
<evidence type="ECO:0000256" key="2">
    <source>
        <dbReference type="ARBA" id="ARBA00004882"/>
    </source>
</evidence>
<dbReference type="InterPro" id="IPR002125">
    <property type="entry name" value="CMP_dCMP_dom"/>
</dbReference>
<dbReference type="EMBL" id="WMBT01000009">
    <property type="protein sequence ID" value="MTE01357.1"/>
    <property type="molecule type" value="Genomic_DNA"/>
</dbReference>
<evidence type="ECO:0000256" key="9">
    <source>
        <dbReference type="ARBA" id="ARBA00022857"/>
    </source>
</evidence>
<feature type="domain" description="CMP/dCMP-type deaminase" evidence="16">
    <location>
        <begin position="1"/>
        <end position="117"/>
    </location>
</feature>
<feature type="binding site" evidence="14">
    <location>
        <position position="190"/>
    </location>
    <ligand>
        <name>NADP(+)</name>
        <dbReference type="ChEBI" id="CHEBI:58349"/>
    </ligand>
</feature>
<reference evidence="17 18" key="1">
    <citation type="submission" date="2019-11" db="EMBL/GenBank/DDBJ databases">
        <authorList>
            <person name="Lang L."/>
        </authorList>
    </citation>
    <scope>NUCLEOTIDE SEQUENCE [LARGE SCALE GENOMIC DNA]</scope>
    <source>
        <strain evidence="17 18">YIM 132242</strain>
    </source>
</reference>
<feature type="binding site" evidence="14">
    <location>
        <position position="216"/>
    </location>
    <ligand>
        <name>NADP(+)</name>
        <dbReference type="ChEBI" id="CHEBI:58349"/>
    </ligand>
</feature>
<evidence type="ECO:0000259" key="16">
    <source>
        <dbReference type="PROSITE" id="PS51747"/>
    </source>
</evidence>